<dbReference type="RefSeq" id="WP_216471033.1">
    <property type="nucleotide sequence ID" value="NZ_JAHLQI010000007.1"/>
</dbReference>
<accession>A0ABS6EW34</accession>
<evidence type="ECO:0000313" key="1">
    <source>
        <dbReference type="EMBL" id="MBU5491321.1"/>
    </source>
</evidence>
<protein>
    <recommendedName>
        <fullName evidence="3">Zinc-ribbon domain-containing protein</fullName>
    </recommendedName>
</protein>
<dbReference type="Proteomes" id="UP000783588">
    <property type="component" value="Unassembled WGS sequence"/>
</dbReference>
<comment type="caution">
    <text evidence="1">The sequence shown here is derived from an EMBL/GenBank/DDBJ whole genome shotgun (WGS) entry which is preliminary data.</text>
</comment>
<evidence type="ECO:0000313" key="2">
    <source>
        <dbReference type="Proteomes" id="UP000783588"/>
    </source>
</evidence>
<evidence type="ECO:0008006" key="3">
    <source>
        <dbReference type="Google" id="ProtNLM"/>
    </source>
</evidence>
<dbReference type="EMBL" id="JAHLQI010000007">
    <property type="protein sequence ID" value="MBU5491321.1"/>
    <property type="molecule type" value="Genomic_DNA"/>
</dbReference>
<organism evidence="1 2">
    <name type="scientific">Butyricicoccus intestinisimiae</name>
    <dbReference type="NCBI Taxonomy" id="2841509"/>
    <lineage>
        <taxon>Bacteria</taxon>
        <taxon>Bacillati</taxon>
        <taxon>Bacillota</taxon>
        <taxon>Clostridia</taxon>
        <taxon>Eubacteriales</taxon>
        <taxon>Butyricicoccaceae</taxon>
        <taxon>Butyricicoccus</taxon>
    </lineage>
</organism>
<sequence>MNEKDIEAIGHAKKLLWSIAKWIKLKKDEFAKWRKWRSVRGYCLFEIEGEKIVFEPEWYIAKDAYGITEGYKCRRCGHFQTNNNKPCERCGR</sequence>
<proteinExistence type="predicted"/>
<name>A0ABS6EW34_9FIRM</name>
<reference evidence="1 2" key="1">
    <citation type="submission" date="2021-06" db="EMBL/GenBank/DDBJ databases">
        <authorList>
            <person name="Sun Q."/>
            <person name="Li D."/>
        </authorList>
    </citation>
    <scope>NUCLEOTIDE SEQUENCE [LARGE SCALE GENOMIC DNA]</scope>
    <source>
        <strain evidence="1 2">MSJd-7</strain>
    </source>
</reference>
<keyword evidence="2" id="KW-1185">Reference proteome</keyword>
<gene>
    <name evidence="1" type="ORF">KQI75_11950</name>
</gene>